<dbReference type="WBParaSite" id="MhA1_Contig415.frz3.gene10">
    <property type="protein sequence ID" value="MhA1_Contig415.frz3.gene10"/>
    <property type="gene ID" value="MhA1_Contig415.frz3.gene10"/>
</dbReference>
<protein>
    <submittedName>
        <fullName evidence="2">Cyclin-dependent kinase inhibitor 1C-like</fullName>
    </submittedName>
</protein>
<evidence type="ECO:0000313" key="1">
    <source>
        <dbReference type="Proteomes" id="UP000095281"/>
    </source>
</evidence>
<proteinExistence type="predicted"/>
<dbReference type="AlphaFoldDB" id="A0A1I8BPI8"/>
<accession>A0A1I8BPI8</accession>
<organism evidence="1 2">
    <name type="scientific">Meloidogyne hapla</name>
    <name type="common">Root-knot nematode worm</name>
    <dbReference type="NCBI Taxonomy" id="6305"/>
    <lineage>
        <taxon>Eukaryota</taxon>
        <taxon>Metazoa</taxon>
        <taxon>Ecdysozoa</taxon>
        <taxon>Nematoda</taxon>
        <taxon>Chromadorea</taxon>
        <taxon>Rhabditida</taxon>
        <taxon>Tylenchina</taxon>
        <taxon>Tylenchomorpha</taxon>
        <taxon>Tylenchoidea</taxon>
        <taxon>Meloidogynidae</taxon>
        <taxon>Meloidogyninae</taxon>
        <taxon>Meloidogyne</taxon>
    </lineage>
</organism>
<dbReference type="Proteomes" id="UP000095281">
    <property type="component" value="Unplaced"/>
</dbReference>
<sequence>MVTVASNICAHPGRYFVTAPARQLLPIAAPPMPAFIPPALPAALVPPSCVPVIQPSAAAMPAVAVTRTPLLPMPLLNAPYTAAALPAPPIQIPRAIVAAAPPVLRASPIAQTIPYFQLPCKNKRERLRDIKSLLIKQL</sequence>
<reference evidence="2" key="1">
    <citation type="submission" date="2016-11" db="UniProtKB">
        <authorList>
            <consortium name="WormBaseParasite"/>
        </authorList>
    </citation>
    <scope>IDENTIFICATION</scope>
</reference>
<name>A0A1I8BPI8_MELHA</name>
<keyword evidence="1" id="KW-1185">Reference proteome</keyword>
<evidence type="ECO:0000313" key="2">
    <source>
        <dbReference type="WBParaSite" id="MhA1_Contig415.frz3.gene10"/>
    </source>
</evidence>